<dbReference type="InterPro" id="IPR011009">
    <property type="entry name" value="Kinase-like_dom_sf"/>
</dbReference>
<dbReference type="AlphaFoldDB" id="A0A0D9X5N2"/>
<reference evidence="3" key="2">
    <citation type="submission" date="2013-12" db="EMBL/GenBank/DDBJ databases">
        <authorList>
            <person name="Yu Y."/>
            <person name="Lee S."/>
            <person name="de Baynast K."/>
            <person name="Wissotski M."/>
            <person name="Liu L."/>
            <person name="Talag J."/>
            <person name="Goicoechea J."/>
            <person name="Angelova A."/>
            <person name="Jetty R."/>
            <person name="Kudrna D."/>
            <person name="Golser W."/>
            <person name="Rivera L."/>
            <person name="Zhang J."/>
            <person name="Wing R."/>
        </authorList>
    </citation>
    <scope>NUCLEOTIDE SEQUENCE</scope>
</reference>
<accession>A0A0D9X5N2</accession>
<dbReference type="SUPFAM" id="SSF56112">
    <property type="entry name" value="Protein kinase-like (PK-like)"/>
    <property type="match status" value="1"/>
</dbReference>
<evidence type="ECO:0000313" key="3">
    <source>
        <dbReference type="Proteomes" id="UP000032180"/>
    </source>
</evidence>
<dbReference type="GO" id="GO:0004672">
    <property type="term" value="F:protein kinase activity"/>
    <property type="evidence" value="ECO:0007669"/>
    <property type="project" value="InterPro"/>
</dbReference>
<evidence type="ECO:0000313" key="2">
    <source>
        <dbReference type="EnsemblPlants" id="LPERR08G06320.1"/>
    </source>
</evidence>
<dbReference type="PROSITE" id="PS50011">
    <property type="entry name" value="PROTEIN_KINASE_DOM"/>
    <property type="match status" value="1"/>
</dbReference>
<keyword evidence="3" id="KW-1185">Reference proteome</keyword>
<reference evidence="2 3" key="1">
    <citation type="submission" date="2012-08" db="EMBL/GenBank/DDBJ databases">
        <title>Oryza genome evolution.</title>
        <authorList>
            <person name="Wing R.A."/>
        </authorList>
    </citation>
    <scope>NUCLEOTIDE SEQUENCE</scope>
</reference>
<sequence length="73" mass="8771">MSSRPIYRQLWPRVDDATYVQRAGVMSTIGDTFRYMSPEYVYNKSTNEKVDVYNFDVMLLELRFPSISRRPRR</sequence>
<dbReference type="HOGENOM" id="CLU_2708412_0_0_1"/>
<evidence type="ECO:0000259" key="1">
    <source>
        <dbReference type="PROSITE" id="PS50011"/>
    </source>
</evidence>
<reference evidence="2" key="3">
    <citation type="submission" date="2015-04" db="UniProtKB">
        <authorList>
            <consortium name="EnsemblPlants"/>
        </authorList>
    </citation>
    <scope>IDENTIFICATION</scope>
</reference>
<proteinExistence type="predicted"/>
<dbReference type="InterPro" id="IPR000719">
    <property type="entry name" value="Prot_kinase_dom"/>
</dbReference>
<dbReference type="Proteomes" id="UP000032180">
    <property type="component" value="Chromosome 8"/>
</dbReference>
<feature type="domain" description="Protein kinase" evidence="1">
    <location>
        <begin position="1"/>
        <end position="73"/>
    </location>
</feature>
<dbReference type="Gramene" id="LPERR08G06320.1">
    <property type="protein sequence ID" value="LPERR08G06320.1"/>
    <property type="gene ID" value="LPERR08G06320"/>
</dbReference>
<organism evidence="2 3">
    <name type="scientific">Leersia perrieri</name>
    <dbReference type="NCBI Taxonomy" id="77586"/>
    <lineage>
        <taxon>Eukaryota</taxon>
        <taxon>Viridiplantae</taxon>
        <taxon>Streptophyta</taxon>
        <taxon>Embryophyta</taxon>
        <taxon>Tracheophyta</taxon>
        <taxon>Spermatophyta</taxon>
        <taxon>Magnoliopsida</taxon>
        <taxon>Liliopsida</taxon>
        <taxon>Poales</taxon>
        <taxon>Poaceae</taxon>
        <taxon>BOP clade</taxon>
        <taxon>Oryzoideae</taxon>
        <taxon>Oryzeae</taxon>
        <taxon>Oryzinae</taxon>
        <taxon>Leersia</taxon>
    </lineage>
</organism>
<name>A0A0D9X5N2_9ORYZ</name>
<dbReference type="Gene3D" id="1.10.510.10">
    <property type="entry name" value="Transferase(Phosphotransferase) domain 1"/>
    <property type="match status" value="1"/>
</dbReference>
<protein>
    <recommendedName>
        <fullName evidence="1">Protein kinase domain-containing protein</fullName>
    </recommendedName>
</protein>
<dbReference type="EnsemblPlants" id="LPERR08G06320.1">
    <property type="protein sequence ID" value="LPERR08G06320.1"/>
    <property type="gene ID" value="LPERR08G06320"/>
</dbReference>
<dbReference type="GO" id="GO:0005524">
    <property type="term" value="F:ATP binding"/>
    <property type="evidence" value="ECO:0007669"/>
    <property type="project" value="InterPro"/>
</dbReference>